<feature type="active site" description="Proton acceptor; for dehydratase activity" evidence="6">
    <location>
        <position position="215"/>
    </location>
</feature>
<dbReference type="InterPro" id="IPR050091">
    <property type="entry name" value="PKS_NRPS_Biosynth_Enz"/>
</dbReference>
<feature type="domain" description="PKS/mFAS DH" evidence="9">
    <location>
        <begin position="183"/>
        <end position="507"/>
    </location>
</feature>
<keyword evidence="3" id="KW-0808">Transferase</keyword>
<gene>
    <name evidence="10" type="ORF">VP1G_07456</name>
</gene>
<dbReference type="Gene3D" id="3.30.559.70">
    <property type="entry name" value="Choline/Carnitine o-acyltransferase, domain 2"/>
    <property type="match status" value="1"/>
</dbReference>
<dbReference type="Gene3D" id="3.10.129.110">
    <property type="entry name" value="Polyketide synthase dehydratase"/>
    <property type="match status" value="1"/>
</dbReference>
<dbReference type="InterPro" id="IPR013968">
    <property type="entry name" value="PKS_KR"/>
</dbReference>
<dbReference type="GO" id="GO:0004312">
    <property type="term" value="F:fatty acid synthase activity"/>
    <property type="evidence" value="ECO:0007669"/>
    <property type="project" value="TreeGrafter"/>
</dbReference>
<dbReference type="InterPro" id="IPR036291">
    <property type="entry name" value="NAD(P)-bd_dom_sf"/>
</dbReference>
<dbReference type="InterPro" id="IPR020806">
    <property type="entry name" value="PKS_PP-bd"/>
</dbReference>
<dbReference type="SUPFAM" id="SSF52777">
    <property type="entry name" value="CoA-dependent acyltransferases"/>
    <property type="match status" value="2"/>
</dbReference>
<dbReference type="SUPFAM" id="SSF51735">
    <property type="entry name" value="NAD(P)-binding Rossmann-fold domains"/>
    <property type="match status" value="1"/>
</dbReference>
<dbReference type="Pfam" id="PF23297">
    <property type="entry name" value="ACP_SdgA_C"/>
    <property type="match status" value="1"/>
</dbReference>
<evidence type="ECO:0000256" key="7">
    <source>
        <dbReference type="SAM" id="MobiDB-lite"/>
    </source>
</evidence>
<dbReference type="InterPro" id="IPR049551">
    <property type="entry name" value="PKS_DH_C"/>
</dbReference>
<dbReference type="InterPro" id="IPR049552">
    <property type="entry name" value="PKS_DH_N"/>
</dbReference>
<feature type="compositionally biased region" description="Low complexity" evidence="7">
    <location>
        <begin position="1686"/>
        <end position="1695"/>
    </location>
</feature>
<dbReference type="GO" id="GO:0031177">
    <property type="term" value="F:phosphopantetheine binding"/>
    <property type="evidence" value="ECO:0007669"/>
    <property type="project" value="InterPro"/>
</dbReference>
<dbReference type="EMBL" id="KN714746">
    <property type="protein sequence ID" value="KUI60224.1"/>
    <property type="molecule type" value="Genomic_DNA"/>
</dbReference>
<dbReference type="SMART" id="SM00823">
    <property type="entry name" value="PKS_PP"/>
    <property type="match status" value="1"/>
</dbReference>
<feature type="region of interest" description="Disordered" evidence="7">
    <location>
        <begin position="1677"/>
        <end position="1761"/>
    </location>
</feature>
<dbReference type="PROSITE" id="PS50075">
    <property type="entry name" value="CARRIER"/>
    <property type="match status" value="1"/>
</dbReference>
<evidence type="ECO:0000256" key="2">
    <source>
        <dbReference type="ARBA" id="ARBA00022553"/>
    </source>
</evidence>
<dbReference type="InterPro" id="IPR023213">
    <property type="entry name" value="CAT-like_dom_sf"/>
</dbReference>
<dbReference type="GO" id="GO:0006633">
    <property type="term" value="P:fatty acid biosynthetic process"/>
    <property type="evidence" value="ECO:0007669"/>
    <property type="project" value="TreeGrafter"/>
</dbReference>
<dbReference type="Gene3D" id="3.90.180.10">
    <property type="entry name" value="Medium-chain alcohol dehydrogenases, catalytic domain"/>
    <property type="match status" value="1"/>
</dbReference>
<keyword evidence="11" id="KW-1185">Reference proteome</keyword>
<feature type="compositionally biased region" description="Low complexity" evidence="7">
    <location>
        <begin position="1725"/>
        <end position="1737"/>
    </location>
</feature>
<feature type="domain" description="Carrier" evidence="8">
    <location>
        <begin position="1608"/>
        <end position="1683"/>
    </location>
</feature>
<dbReference type="SUPFAM" id="SSF50129">
    <property type="entry name" value="GroES-like"/>
    <property type="match status" value="1"/>
</dbReference>
<keyword evidence="2" id="KW-0597">Phosphoprotein</keyword>
<dbReference type="PANTHER" id="PTHR43775">
    <property type="entry name" value="FATTY ACID SYNTHASE"/>
    <property type="match status" value="1"/>
</dbReference>
<name>A0A194V8K8_CYTMA</name>
<keyword evidence="1" id="KW-0596">Phosphopantetheine</keyword>
<dbReference type="Proteomes" id="UP000078576">
    <property type="component" value="Unassembled WGS sequence"/>
</dbReference>
<dbReference type="SMART" id="SM00829">
    <property type="entry name" value="PKS_ER"/>
    <property type="match status" value="1"/>
</dbReference>
<dbReference type="InterPro" id="IPR011032">
    <property type="entry name" value="GroES-like_sf"/>
</dbReference>
<proteinExistence type="predicted"/>
<evidence type="ECO:0000256" key="3">
    <source>
        <dbReference type="ARBA" id="ARBA00022679"/>
    </source>
</evidence>
<evidence type="ECO:0000256" key="5">
    <source>
        <dbReference type="ARBA" id="ARBA00023268"/>
    </source>
</evidence>
<dbReference type="Gene3D" id="3.30.559.10">
    <property type="entry name" value="Chloramphenicol acetyltransferase-like domain"/>
    <property type="match status" value="1"/>
</dbReference>
<dbReference type="Pfam" id="PF00755">
    <property type="entry name" value="Carn_acyltransf"/>
    <property type="match status" value="1"/>
</dbReference>
<protein>
    <submittedName>
        <fullName evidence="10">Lovastatin diketide synthase LovF</fullName>
    </submittedName>
</protein>
<dbReference type="Gene3D" id="3.40.366.10">
    <property type="entry name" value="Malonyl-Coenzyme A Acyl Carrier Protein, domain 2"/>
    <property type="match status" value="1"/>
</dbReference>
<feature type="region of interest" description="N-terminal hotdog fold" evidence="6">
    <location>
        <begin position="183"/>
        <end position="317"/>
    </location>
</feature>
<dbReference type="InterPro" id="IPR042231">
    <property type="entry name" value="Cho/carn_acyl_trans_2"/>
</dbReference>
<dbReference type="SMART" id="SM00822">
    <property type="entry name" value="PKS_KR"/>
    <property type="match status" value="1"/>
</dbReference>
<dbReference type="GO" id="GO:0016491">
    <property type="term" value="F:oxidoreductase activity"/>
    <property type="evidence" value="ECO:0007669"/>
    <property type="project" value="UniProtKB-KW"/>
</dbReference>
<dbReference type="SUPFAM" id="SSF47336">
    <property type="entry name" value="ACP-like"/>
    <property type="match status" value="1"/>
</dbReference>
<dbReference type="Pfam" id="PF21089">
    <property type="entry name" value="PKS_DH_N"/>
    <property type="match status" value="1"/>
</dbReference>
<dbReference type="InterPro" id="IPR042104">
    <property type="entry name" value="PKS_dehydratase_sf"/>
</dbReference>
<dbReference type="InterPro" id="IPR001227">
    <property type="entry name" value="Ac_transferase_dom_sf"/>
</dbReference>
<dbReference type="PANTHER" id="PTHR43775:SF22">
    <property type="entry name" value="SYNTHASE, PUTATIVE (JCVI)-RELATED"/>
    <property type="match status" value="1"/>
</dbReference>
<dbReference type="SMART" id="SM00826">
    <property type="entry name" value="PKS_DH"/>
    <property type="match status" value="1"/>
</dbReference>
<organism evidence="10 11">
    <name type="scientific">Cytospora mali</name>
    <name type="common">Apple Valsa canker fungus</name>
    <name type="synonym">Valsa mali</name>
    <dbReference type="NCBI Taxonomy" id="578113"/>
    <lineage>
        <taxon>Eukaryota</taxon>
        <taxon>Fungi</taxon>
        <taxon>Dikarya</taxon>
        <taxon>Ascomycota</taxon>
        <taxon>Pezizomycotina</taxon>
        <taxon>Sordariomycetes</taxon>
        <taxon>Sordariomycetidae</taxon>
        <taxon>Diaporthales</taxon>
        <taxon>Cytosporaceae</taxon>
        <taxon>Cytospora</taxon>
    </lineage>
</organism>
<dbReference type="OrthoDB" id="329835at2759"/>
<feature type="compositionally biased region" description="Basic and acidic residues" evidence="7">
    <location>
        <begin position="1742"/>
        <end position="1752"/>
    </location>
</feature>
<evidence type="ECO:0000259" key="8">
    <source>
        <dbReference type="PROSITE" id="PS50075"/>
    </source>
</evidence>
<reference evidence="11" key="1">
    <citation type="submission" date="2014-12" db="EMBL/GenBank/DDBJ databases">
        <title>Genome Sequence of Valsa Canker Pathogens Uncovers a Specific Adaption of Colonization on Woody Bark.</title>
        <authorList>
            <person name="Yin Z."/>
            <person name="Liu H."/>
            <person name="Gao X."/>
            <person name="Li Z."/>
            <person name="Song N."/>
            <person name="Ke X."/>
            <person name="Dai Q."/>
            <person name="Wu Y."/>
            <person name="Sun Y."/>
            <person name="Xu J.-R."/>
            <person name="Kang Z.K."/>
            <person name="Wang L."/>
            <person name="Huang L."/>
        </authorList>
    </citation>
    <scope>NUCLEOTIDE SEQUENCE [LARGE SCALE GENOMIC DNA]</scope>
    <source>
        <strain evidence="11">SXYL134</strain>
    </source>
</reference>
<dbReference type="PROSITE" id="PS00012">
    <property type="entry name" value="PHOSPHOPANTETHEINE"/>
    <property type="match status" value="1"/>
</dbReference>
<dbReference type="InterPro" id="IPR020843">
    <property type="entry name" value="ER"/>
</dbReference>
<dbReference type="STRING" id="694573.A0A194V8K8"/>
<keyword evidence="5" id="KW-0511">Multifunctional enzyme</keyword>
<dbReference type="InterPro" id="IPR049900">
    <property type="entry name" value="PKS_mFAS_DH"/>
</dbReference>
<dbReference type="InterPro" id="IPR036736">
    <property type="entry name" value="ACP-like_sf"/>
</dbReference>
<feature type="active site" description="Proton donor; for dehydratase activity" evidence="6">
    <location>
        <position position="414"/>
    </location>
</feature>
<keyword evidence="4" id="KW-0560">Oxidoreductase</keyword>
<evidence type="ECO:0000256" key="6">
    <source>
        <dbReference type="PROSITE-ProRule" id="PRU01363"/>
    </source>
</evidence>
<dbReference type="Pfam" id="PF08659">
    <property type="entry name" value="KR"/>
    <property type="match status" value="1"/>
</dbReference>
<dbReference type="InterPro" id="IPR057326">
    <property type="entry name" value="KR_dom"/>
</dbReference>
<dbReference type="Gene3D" id="3.40.50.720">
    <property type="entry name" value="NAD(P)-binding Rossmann-like Domain"/>
    <property type="match status" value="2"/>
</dbReference>
<accession>A0A194V8K8</accession>
<dbReference type="InterPro" id="IPR039551">
    <property type="entry name" value="Cho/carn_acyl_trans"/>
</dbReference>
<evidence type="ECO:0000313" key="11">
    <source>
        <dbReference type="Proteomes" id="UP000078576"/>
    </source>
</evidence>
<evidence type="ECO:0000313" key="10">
    <source>
        <dbReference type="EMBL" id="KUI60224.1"/>
    </source>
</evidence>
<dbReference type="InterPro" id="IPR006162">
    <property type="entry name" value="Ppantetheine_attach_site"/>
</dbReference>
<dbReference type="InterPro" id="IPR009081">
    <property type="entry name" value="PP-bd_ACP"/>
</dbReference>
<dbReference type="GO" id="GO:0044550">
    <property type="term" value="P:secondary metabolite biosynthetic process"/>
    <property type="evidence" value="ECO:0007669"/>
    <property type="project" value="UniProtKB-ARBA"/>
</dbReference>
<evidence type="ECO:0000259" key="9">
    <source>
        <dbReference type="PROSITE" id="PS52019"/>
    </source>
</evidence>
<evidence type="ECO:0000256" key="1">
    <source>
        <dbReference type="ARBA" id="ARBA00022450"/>
    </source>
</evidence>
<feature type="region of interest" description="C-terminal hotdog fold" evidence="6">
    <location>
        <begin position="336"/>
        <end position="507"/>
    </location>
</feature>
<evidence type="ECO:0000256" key="4">
    <source>
        <dbReference type="ARBA" id="ARBA00023002"/>
    </source>
</evidence>
<sequence length="2345" mass="252663">MGVEDGQMEAFLHGCIAGVQDGELGQERVWDPAERMQQKAVAQHEENLLWSTIGNYQAQHAVFVEVGPHPALAGPVRQIIQSIANEGPASSLTFEYTSALERKVDSVTSSLRLAGRLFEQGVRLDWDAVSALSTATSATSSKTALPRPLVLTNLPPYPWDHSSEHWHNSRVADMYRFRPTPYHDLLGVRVANGTDIEPRWRHKVGLAALPWLADHVVDGVVVFPASAYMCMAVEALAQLCREHHAEETLETLVLRDVSFVRALVVPPKPHRIELQLSFRKVPGSSTPLAFTFGVTALSDGRWHEYCTGSIQGILMQAGDKNKPAKPISVDLDKGQTVTTTTAEQIYQDLAKAGNSYGPLFSGIQSLDVVFSKRDGVATEHELIKTKAVISIPDSAAVMPAQHQQPHIVHPTTLDILLHATLPMVVRKLGRGPVMPVHVSEMLLATTDTMPRAPGDQFEVSATLTDTHSRFRTAYAALSVSPSGDMATGAVLSMTGIELRSLGSPQSTSPASVRPDDDGASGICYELKWQVDAEHMRADDLQPAADLATIVGQFCFKTADITVVELEVDRSRLDLVKALLGAAYEHRAGVTSYDLVMSQSGLDTKAHNQIVDDARAVLQEHDDVLTYHIMNPDQNIADLQGLAARSRDIVIVAKAGSIADALYLVKPDGAVIFVFNKADNSDADECEFILQAGHHALKVQFRFEDERLGCSVVVARPNTHPPLSLQLAASQVCILTHSNRRSGDRDSSVSWPSALATRLRALGAIVTLDTLCDIDGETVEAYAESGLVIVADDGPRSILSDAHCFTPITALLKHSDSRAVWISPDMPEMHQSTGVARTAHAENDGLGLITLHAAEALLADLAHSEIGTNAQHILGLLESCLGRLSLSKVEGERQIIHEREYRVRENGTVLVPRLLCSDRLNRFVRTAKEDDPANSAPVIKSRFLDYKRPLLLSLSRPIGKGGADKLIFGDDDGANANVEGAPSLLREDDIELETHAVELSASTVRASVVSRKPIGGYAGVVTKVGPAVSHMFAPGDRVVALGSPVRSQLRIRAAHAARLPHGVPATAGAALLPHAMEASYALRQLANLPPRGAVVLVHGNGDGTDSPVIRATVAVARSIGLRVAINAFDEANGRVLMNQYGIEANDVFITRPSLQRRSAQDMFPHGLDAVIRAGKSPVGSEVLSCLKPFGSIFELTPARTAQARLVPSGNYSSIDIAPNIAIHACDIHALLIARLEMKSTLVAQAITAFAHLPLKDMHLVVRDVGQVDDAVRMLNTGVADQVTLSAGPDTTVPTFMLPPTSQEELSAAAKSQEWAPADASYVVAGGLGDLGRRLLTLMAKRGAKHLITLSRKGANHKQREEMQARLESIQPGCCLYCLVCDITSEASVQEAAETLRRARVPAVRGVVQSAAIVQDAILDTMTHDDFTASTRIKVDGTLGLIRAFASPGLAFFIMLSSVAGVVGSSGQGNYNAGNTVQDALAQIGIGDANLQHKCPGCRFTSLDIGWIEDAANAFRRAGLRSIRPDELSRFLEYALDAAVANDADTVMQTVIGFDAQSLSNATTQNGTVRSAMFSHVCGVPSVGGPSDVGNNAKTWAQVSGTDDEGAIVEFLANSIKDKVARLISVDASTIDEASGSILALGLDSLVAIELRNWVMREFDAPLHSSEVMTDQTFRELAKKVSSRSRSRAAASASTSANVPSARITQTLRDTEEDGQSRQEGQAPGLSDTSETPTTSPTSVGDEVSLKNEDRLSEPKLPPLPLPSLETTLRLFEESRHAIDSAKEQEMTAAAVRAFLDGPGSAVQQRLELLGADGIANGYERLLYLDRREPLQDFGQFVLGFPAEAPSRSQAETAAVITATVFGFSRRLAAGLVEPDVVHGISICPRARDWLFHSTRIPGVDGDRMAKSSRNETVIVLRRGHVFELTVSDSCDLTGIFRAYISIIEASDKPRLPICTLTSDNRDSWARMRHGLELDVGNAAAFAAIDSAAFVLCLDDKSPRTAGERHMQFLLQGCNGPQAFSNRWQDKSMQFAVTANGLAAGLYEHAKLDALHVRKLHNDIIRNLFGFRADLSLETGDASSPSSCGICELVLEPNNPSVSQRIADIHTHAPSHYGNLDHHEMHARALHRAFLHAAQAPPNATAHLTVLLALYLVDGRPRPAWEVALPAAFHRGRPDFVQTVSPAVRAFVEAAGTSSPSPTRHDLRTLFYAAANAHTQAISAASRGRGYTNHIYALWGVLSPEERAAADMALFRTRAWLATKRGGPQQDLKIGFMPDEEEDDLGEGVPAEVRWDREGGFLMDGERGVYVHCRVRNTGTSFAFTARPEYAAAIAEKLDVAAGIVALILGK</sequence>
<dbReference type="Gene3D" id="3.30.70.3290">
    <property type="match status" value="1"/>
</dbReference>
<dbReference type="Pfam" id="PF14765">
    <property type="entry name" value="PS-DH"/>
    <property type="match status" value="1"/>
</dbReference>
<dbReference type="Gene3D" id="1.10.1200.10">
    <property type="entry name" value="ACP-like"/>
    <property type="match status" value="1"/>
</dbReference>
<dbReference type="PROSITE" id="PS52019">
    <property type="entry name" value="PKS_MFAS_DH"/>
    <property type="match status" value="1"/>
</dbReference>
<dbReference type="InterPro" id="IPR020807">
    <property type="entry name" value="PKS_DH"/>
</dbReference>